<keyword evidence="2" id="KW-1185">Reference proteome</keyword>
<reference evidence="1" key="1">
    <citation type="submission" date="2020-11" db="EMBL/GenBank/DDBJ databases">
        <authorList>
            <consortium name="DOE Joint Genome Institute"/>
            <person name="Ahrendt S."/>
            <person name="Riley R."/>
            <person name="Andreopoulos W."/>
            <person name="Labutti K."/>
            <person name="Pangilinan J."/>
            <person name="Ruiz-Duenas F.J."/>
            <person name="Barrasa J.M."/>
            <person name="Sanchez-Garcia M."/>
            <person name="Camarero S."/>
            <person name="Miyauchi S."/>
            <person name="Serrano A."/>
            <person name="Linde D."/>
            <person name="Babiker R."/>
            <person name="Drula E."/>
            <person name="Ayuso-Fernandez I."/>
            <person name="Pacheco R."/>
            <person name="Padilla G."/>
            <person name="Ferreira P."/>
            <person name="Barriuso J."/>
            <person name="Kellner H."/>
            <person name="Castanera R."/>
            <person name="Alfaro M."/>
            <person name="Ramirez L."/>
            <person name="Pisabarro A.G."/>
            <person name="Kuo A."/>
            <person name="Tritt A."/>
            <person name="Lipzen A."/>
            <person name="He G."/>
            <person name="Yan M."/>
            <person name="Ng V."/>
            <person name="Cullen D."/>
            <person name="Martin F."/>
            <person name="Rosso M.-N."/>
            <person name="Henrissat B."/>
            <person name="Hibbett D."/>
            <person name="Martinez A.T."/>
            <person name="Grigoriev I.V."/>
        </authorList>
    </citation>
    <scope>NUCLEOTIDE SEQUENCE</scope>
    <source>
        <strain evidence="1">CBS 247.69</strain>
    </source>
</reference>
<protein>
    <submittedName>
        <fullName evidence="1">Uncharacterized protein</fullName>
    </submittedName>
</protein>
<name>A0A9P5XTV2_9AGAR</name>
<gene>
    <name evidence="1" type="ORF">BDZ94DRAFT_1274861</name>
</gene>
<sequence>METIGHTSNLCSLSEWSIQHIRNVFEARSDEQSLRAIAATFSEDVSATVNGVPLSREGIDQLVLAMRRGSSGGLRVQWQQAIGAPWDPATNRGGAFTGAYIIRGIQKLSPGAQKPVEFERHKTVNVQIESQSSNPHLDSRRIVNLAFFATDVRVDRQASL</sequence>
<accession>A0A9P5XTV2</accession>
<comment type="caution">
    <text evidence="1">The sequence shown here is derived from an EMBL/GenBank/DDBJ whole genome shotgun (WGS) entry which is preliminary data.</text>
</comment>
<evidence type="ECO:0000313" key="2">
    <source>
        <dbReference type="Proteomes" id="UP000807353"/>
    </source>
</evidence>
<dbReference type="OrthoDB" id="2845803at2759"/>
<evidence type="ECO:0000313" key="1">
    <source>
        <dbReference type="EMBL" id="KAF9456750.1"/>
    </source>
</evidence>
<organism evidence="1 2">
    <name type="scientific">Collybia nuda</name>
    <dbReference type="NCBI Taxonomy" id="64659"/>
    <lineage>
        <taxon>Eukaryota</taxon>
        <taxon>Fungi</taxon>
        <taxon>Dikarya</taxon>
        <taxon>Basidiomycota</taxon>
        <taxon>Agaricomycotina</taxon>
        <taxon>Agaricomycetes</taxon>
        <taxon>Agaricomycetidae</taxon>
        <taxon>Agaricales</taxon>
        <taxon>Tricholomatineae</taxon>
        <taxon>Clitocybaceae</taxon>
        <taxon>Collybia</taxon>
    </lineage>
</organism>
<proteinExistence type="predicted"/>
<dbReference type="AlphaFoldDB" id="A0A9P5XTV2"/>
<dbReference type="EMBL" id="MU150404">
    <property type="protein sequence ID" value="KAF9456750.1"/>
    <property type="molecule type" value="Genomic_DNA"/>
</dbReference>
<dbReference type="Proteomes" id="UP000807353">
    <property type="component" value="Unassembled WGS sequence"/>
</dbReference>